<evidence type="ECO:0000313" key="3">
    <source>
        <dbReference type="Proteomes" id="UP000299102"/>
    </source>
</evidence>
<reference evidence="2 3" key="1">
    <citation type="journal article" date="2019" name="Commun. Biol.">
        <title>The bagworm genome reveals a unique fibroin gene that provides high tensile strength.</title>
        <authorList>
            <person name="Kono N."/>
            <person name="Nakamura H."/>
            <person name="Ohtoshi R."/>
            <person name="Tomita M."/>
            <person name="Numata K."/>
            <person name="Arakawa K."/>
        </authorList>
    </citation>
    <scope>NUCLEOTIDE SEQUENCE [LARGE SCALE GENOMIC DNA]</scope>
</reference>
<gene>
    <name evidence="2" type="ORF">EVAR_15691_1</name>
</gene>
<evidence type="ECO:0000313" key="2">
    <source>
        <dbReference type="EMBL" id="GBP23017.1"/>
    </source>
</evidence>
<proteinExistence type="predicted"/>
<dbReference type="Proteomes" id="UP000299102">
    <property type="component" value="Unassembled WGS sequence"/>
</dbReference>
<comment type="caution">
    <text evidence="2">The sequence shown here is derived from an EMBL/GenBank/DDBJ whole genome shotgun (WGS) entry which is preliminary data.</text>
</comment>
<accession>A0A4C1UAC5</accession>
<dbReference type="AlphaFoldDB" id="A0A4C1UAC5"/>
<sequence>MILVRSSFNTNFSPFLLSGPTPIPVDGSVFDSDANFDFVPYCSINKENDKNLQGSIGREVKFDRGVHTMIQSRGPVADRGASQQNLLTASGERRGACARGRVE</sequence>
<feature type="region of interest" description="Disordered" evidence="1">
    <location>
        <begin position="75"/>
        <end position="103"/>
    </location>
</feature>
<organism evidence="2 3">
    <name type="scientific">Eumeta variegata</name>
    <name type="common">Bagworm moth</name>
    <name type="synonym">Eumeta japonica</name>
    <dbReference type="NCBI Taxonomy" id="151549"/>
    <lineage>
        <taxon>Eukaryota</taxon>
        <taxon>Metazoa</taxon>
        <taxon>Ecdysozoa</taxon>
        <taxon>Arthropoda</taxon>
        <taxon>Hexapoda</taxon>
        <taxon>Insecta</taxon>
        <taxon>Pterygota</taxon>
        <taxon>Neoptera</taxon>
        <taxon>Endopterygota</taxon>
        <taxon>Lepidoptera</taxon>
        <taxon>Glossata</taxon>
        <taxon>Ditrysia</taxon>
        <taxon>Tineoidea</taxon>
        <taxon>Psychidae</taxon>
        <taxon>Oiketicinae</taxon>
        <taxon>Eumeta</taxon>
    </lineage>
</organism>
<protein>
    <submittedName>
        <fullName evidence="2">Uncharacterized protein</fullName>
    </submittedName>
</protein>
<evidence type="ECO:0000256" key="1">
    <source>
        <dbReference type="SAM" id="MobiDB-lite"/>
    </source>
</evidence>
<keyword evidence="3" id="KW-1185">Reference proteome</keyword>
<name>A0A4C1UAC5_EUMVA</name>
<feature type="compositionally biased region" description="Basic and acidic residues" evidence="1">
    <location>
        <begin position="91"/>
        <end position="103"/>
    </location>
</feature>
<dbReference type="EMBL" id="BGZK01000146">
    <property type="protein sequence ID" value="GBP23017.1"/>
    <property type="molecule type" value="Genomic_DNA"/>
</dbReference>